<comment type="caution">
    <text evidence="11">The sequence shown here is derived from an EMBL/GenBank/DDBJ whole genome shotgun (WGS) entry which is preliminary data.</text>
</comment>
<dbReference type="InterPro" id="IPR050741">
    <property type="entry name" value="Acyl-CoA_dehydrogenase"/>
</dbReference>
<dbReference type="Pfam" id="PF02770">
    <property type="entry name" value="Acyl-CoA_dh_M"/>
    <property type="match status" value="1"/>
</dbReference>
<evidence type="ECO:0000256" key="1">
    <source>
        <dbReference type="ARBA" id="ARBA00001974"/>
    </source>
</evidence>
<sequence length="415" mass="45657">MDFGFDATTDDYRDRLLEFMDAYVYPAEPVYAAQAAERTDPWSTPPVIEDLKAEARKRGLWNLFLPSGSRGEHGLPHEPYGAGLTNLQYAPLAEIMGRSPKIAPVALNCAAPDTGNMEILAMFGTREQRQRWLEPLLEGVIRSAFCMTEPAVASSDASNIALRIERDGDEYVLNGRKWWSSGALSPECEIFIVMGVTDPDGPPYRRQSMVLVPKDTPGVTVERGLSVFGYDDGTHGGHAEVGFANVRVPADNILLGEGEGFRIAQERLGPGRIHHCMRAIGMAERALELMCERVTSRVAFGAPIADHGVVQDWIAESRIRIEQARLLVFKTAWLMDTVGNKGARVEVSAIKAAVPEMASRVIDRAIQAHGGGGVSQDFPLAELWAGMRTLHLADGPDEVHKRSIARRELAPYRNR</sequence>
<evidence type="ECO:0000256" key="7">
    <source>
        <dbReference type="RuleBase" id="RU362125"/>
    </source>
</evidence>
<dbReference type="Gene3D" id="1.10.540.10">
    <property type="entry name" value="Acyl-CoA dehydrogenase/oxidase, N-terminal domain"/>
    <property type="match status" value="1"/>
</dbReference>
<evidence type="ECO:0000313" key="11">
    <source>
        <dbReference type="EMBL" id="MFB9833118.1"/>
    </source>
</evidence>
<evidence type="ECO:0000256" key="2">
    <source>
        <dbReference type="ARBA" id="ARBA00009347"/>
    </source>
</evidence>
<dbReference type="PANTHER" id="PTHR48083:SF13">
    <property type="entry name" value="ACYL-COA DEHYDROGENASE FAMILY MEMBER 11"/>
    <property type="match status" value="1"/>
</dbReference>
<organism evidence="11 12">
    <name type="scientific">Actinoallomurus acaciae</name>
    <dbReference type="NCBI Taxonomy" id="502577"/>
    <lineage>
        <taxon>Bacteria</taxon>
        <taxon>Bacillati</taxon>
        <taxon>Actinomycetota</taxon>
        <taxon>Actinomycetes</taxon>
        <taxon>Streptosporangiales</taxon>
        <taxon>Thermomonosporaceae</taxon>
        <taxon>Actinoallomurus</taxon>
    </lineage>
</organism>
<dbReference type="RefSeq" id="WP_378200160.1">
    <property type="nucleotide sequence ID" value="NZ_JBHLZP010000075.1"/>
</dbReference>
<comment type="similarity">
    <text evidence="2 7">Belongs to the acyl-CoA dehydrogenase family.</text>
</comment>
<accession>A0ABV5YEP5</accession>
<dbReference type="Proteomes" id="UP001589627">
    <property type="component" value="Unassembled WGS sequence"/>
</dbReference>
<dbReference type="InterPro" id="IPR036250">
    <property type="entry name" value="AcylCo_DH-like_C"/>
</dbReference>
<protein>
    <submittedName>
        <fullName evidence="11">Acyl-CoA dehydrogenase family protein</fullName>
    </submittedName>
</protein>
<name>A0ABV5YEP5_9ACTN</name>
<dbReference type="InterPro" id="IPR006091">
    <property type="entry name" value="Acyl-CoA_Oxase/DH_mid-dom"/>
</dbReference>
<evidence type="ECO:0000313" key="12">
    <source>
        <dbReference type="Proteomes" id="UP001589627"/>
    </source>
</evidence>
<feature type="domain" description="Acyl-CoA dehydrogenase/oxidase C-terminal" evidence="8">
    <location>
        <begin position="258"/>
        <end position="407"/>
    </location>
</feature>
<evidence type="ECO:0000259" key="8">
    <source>
        <dbReference type="Pfam" id="PF00441"/>
    </source>
</evidence>
<keyword evidence="12" id="KW-1185">Reference proteome</keyword>
<dbReference type="InterPro" id="IPR009100">
    <property type="entry name" value="AcylCoA_DH/oxidase_NM_dom_sf"/>
</dbReference>
<dbReference type="EMBL" id="JBHLZP010000075">
    <property type="protein sequence ID" value="MFB9833118.1"/>
    <property type="molecule type" value="Genomic_DNA"/>
</dbReference>
<comment type="cofactor">
    <cofactor evidence="1 7">
        <name>FAD</name>
        <dbReference type="ChEBI" id="CHEBI:57692"/>
    </cofactor>
</comment>
<dbReference type="InterPro" id="IPR046373">
    <property type="entry name" value="Acyl-CoA_Oxase/DH_mid-dom_sf"/>
</dbReference>
<dbReference type="InterPro" id="IPR013786">
    <property type="entry name" value="AcylCoA_DH/ox_N"/>
</dbReference>
<dbReference type="Pfam" id="PF00441">
    <property type="entry name" value="Acyl-CoA_dh_1"/>
    <property type="match status" value="1"/>
</dbReference>
<evidence type="ECO:0000256" key="3">
    <source>
        <dbReference type="ARBA" id="ARBA00011738"/>
    </source>
</evidence>
<reference evidence="11 12" key="1">
    <citation type="submission" date="2024-09" db="EMBL/GenBank/DDBJ databases">
        <authorList>
            <person name="Sun Q."/>
            <person name="Mori K."/>
        </authorList>
    </citation>
    <scope>NUCLEOTIDE SEQUENCE [LARGE SCALE GENOMIC DNA]</scope>
    <source>
        <strain evidence="11 12">TBRC 0563</strain>
    </source>
</reference>
<dbReference type="SUPFAM" id="SSF56645">
    <property type="entry name" value="Acyl-CoA dehydrogenase NM domain-like"/>
    <property type="match status" value="1"/>
</dbReference>
<keyword evidence="6 7" id="KW-0560">Oxidoreductase</keyword>
<evidence type="ECO:0000256" key="5">
    <source>
        <dbReference type="ARBA" id="ARBA00022827"/>
    </source>
</evidence>
<dbReference type="Pfam" id="PF02771">
    <property type="entry name" value="Acyl-CoA_dh_N"/>
    <property type="match status" value="1"/>
</dbReference>
<proteinExistence type="inferred from homology"/>
<keyword evidence="5 7" id="KW-0274">FAD</keyword>
<dbReference type="Gene3D" id="1.20.140.10">
    <property type="entry name" value="Butyryl-CoA Dehydrogenase, subunit A, domain 3"/>
    <property type="match status" value="1"/>
</dbReference>
<gene>
    <name evidence="11" type="ORF">ACFFNX_13065</name>
</gene>
<feature type="domain" description="Acyl-CoA dehydrogenase/oxidase N-terminal" evidence="10">
    <location>
        <begin position="75"/>
        <end position="139"/>
    </location>
</feature>
<dbReference type="InterPro" id="IPR037069">
    <property type="entry name" value="AcylCoA_DH/ox_N_sf"/>
</dbReference>
<dbReference type="PANTHER" id="PTHR48083">
    <property type="entry name" value="MEDIUM-CHAIN SPECIFIC ACYL-COA DEHYDROGENASE, MITOCHONDRIAL-RELATED"/>
    <property type="match status" value="1"/>
</dbReference>
<keyword evidence="4 7" id="KW-0285">Flavoprotein</keyword>
<evidence type="ECO:0000259" key="9">
    <source>
        <dbReference type="Pfam" id="PF02770"/>
    </source>
</evidence>
<comment type="subunit">
    <text evidence="3">Homodimer.</text>
</comment>
<dbReference type="InterPro" id="IPR009075">
    <property type="entry name" value="AcylCo_DH/oxidase_C"/>
</dbReference>
<dbReference type="SUPFAM" id="SSF47203">
    <property type="entry name" value="Acyl-CoA dehydrogenase C-terminal domain-like"/>
    <property type="match status" value="1"/>
</dbReference>
<dbReference type="Gene3D" id="2.40.110.10">
    <property type="entry name" value="Butyryl-CoA Dehydrogenase, subunit A, domain 2"/>
    <property type="match status" value="1"/>
</dbReference>
<evidence type="ECO:0000256" key="4">
    <source>
        <dbReference type="ARBA" id="ARBA00022630"/>
    </source>
</evidence>
<feature type="domain" description="Acyl-CoA oxidase/dehydrogenase middle" evidence="9">
    <location>
        <begin position="144"/>
        <end position="234"/>
    </location>
</feature>
<evidence type="ECO:0000256" key="6">
    <source>
        <dbReference type="ARBA" id="ARBA00023002"/>
    </source>
</evidence>
<evidence type="ECO:0000259" key="10">
    <source>
        <dbReference type="Pfam" id="PF02771"/>
    </source>
</evidence>